<keyword evidence="2" id="KW-0255">Endonuclease</keyword>
<dbReference type="EMBL" id="WUQX01000001">
    <property type="protein sequence ID" value="MXP77230.1"/>
    <property type="molecule type" value="Genomic_DNA"/>
</dbReference>
<dbReference type="Proteomes" id="UP000460412">
    <property type="component" value="Unassembled WGS sequence"/>
</dbReference>
<organism evidence="2 3">
    <name type="scientific">Sporofaciens musculi</name>
    <dbReference type="NCBI Taxonomy" id="2681861"/>
    <lineage>
        <taxon>Bacteria</taxon>
        <taxon>Bacillati</taxon>
        <taxon>Bacillota</taxon>
        <taxon>Clostridia</taxon>
        <taxon>Lachnospirales</taxon>
        <taxon>Lachnospiraceae</taxon>
        <taxon>Sporofaciens</taxon>
    </lineage>
</organism>
<dbReference type="Pfam" id="PF20378">
    <property type="entry name" value="DUF6673"/>
    <property type="match status" value="1"/>
</dbReference>
<evidence type="ECO:0000313" key="2">
    <source>
        <dbReference type="EMBL" id="MXP77230.1"/>
    </source>
</evidence>
<feature type="domain" description="DUF6673" evidence="1">
    <location>
        <begin position="8"/>
        <end position="114"/>
    </location>
</feature>
<dbReference type="RefSeq" id="WP_159752381.1">
    <property type="nucleotide sequence ID" value="NZ_WUQX01000001.1"/>
</dbReference>
<evidence type="ECO:0000259" key="1">
    <source>
        <dbReference type="Pfam" id="PF20378"/>
    </source>
</evidence>
<name>A0A7X3SKC0_9FIRM</name>
<keyword evidence="3" id="KW-1185">Reference proteome</keyword>
<keyword evidence="2" id="KW-0540">Nuclease</keyword>
<evidence type="ECO:0000313" key="3">
    <source>
        <dbReference type="Proteomes" id="UP000460412"/>
    </source>
</evidence>
<accession>A0A7X3SKC0</accession>
<dbReference type="AlphaFoldDB" id="A0A7X3SKC0"/>
<protein>
    <submittedName>
        <fullName evidence="2">AP endonuclease</fullName>
    </submittedName>
</protein>
<comment type="caution">
    <text evidence="2">The sequence shown here is derived from an EMBL/GenBank/DDBJ whole genome shotgun (WGS) entry which is preliminary data.</text>
</comment>
<dbReference type="GO" id="GO:0004519">
    <property type="term" value="F:endonuclease activity"/>
    <property type="evidence" value="ECO:0007669"/>
    <property type="project" value="UniProtKB-KW"/>
</dbReference>
<keyword evidence="2" id="KW-0378">Hydrolase</keyword>
<gene>
    <name evidence="2" type="ORF">GN277_18160</name>
</gene>
<reference evidence="2 3" key="1">
    <citation type="submission" date="2019-12" db="EMBL/GenBank/DDBJ databases">
        <title>Sporaefaciens musculi gen. nov., sp. nov., a novel bacterium isolated from the caecum of an obese mouse.</title>
        <authorList>
            <person name="Rasmussen T.S."/>
            <person name="Streidl T."/>
            <person name="Hitch T.C.A."/>
            <person name="Wortmann E."/>
            <person name="Deptula P."/>
            <person name="Hansen M."/>
            <person name="Nielsen D.S."/>
            <person name="Clavel T."/>
            <person name="Vogensen F.K."/>
        </authorList>
    </citation>
    <scope>NUCLEOTIDE SEQUENCE [LARGE SCALE GENOMIC DNA]</scope>
    <source>
        <strain evidence="2 3">WCA-9-b2</strain>
    </source>
</reference>
<proteinExistence type="predicted"/>
<sequence>MKQVTVEILGVKLSAALLNHKVARKYDGGLKKVIEAANKASECASGADGIEMECNAVIGFLDDIFGPGSAKKVLGEDTDLLTCLDAWEDLVELYEKQVDPILKQRTKVLKEKFEKNGDA</sequence>
<dbReference type="InterPro" id="IPR046655">
    <property type="entry name" value="DUF6673"/>
</dbReference>